<evidence type="ECO:0000313" key="3">
    <source>
        <dbReference type="EMBL" id="SCW80350.1"/>
    </source>
</evidence>
<dbReference type="OrthoDB" id="9812708at2"/>
<evidence type="ECO:0000256" key="1">
    <source>
        <dbReference type="PROSITE-ProRule" id="PRU00023"/>
    </source>
</evidence>
<dbReference type="InterPro" id="IPR002110">
    <property type="entry name" value="Ankyrin_rpt"/>
</dbReference>
<dbReference type="Gene3D" id="1.25.40.20">
    <property type="entry name" value="Ankyrin repeat-containing domain"/>
    <property type="match status" value="1"/>
</dbReference>
<dbReference type="RefSeq" id="WP_090675937.1">
    <property type="nucleotide sequence ID" value="NZ_FMTT01000051.1"/>
</dbReference>
<reference evidence="4" key="1">
    <citation type="submission" date="2016-10" db="EMBL/GenBank/DDBJ databases">
        <authorList>
            <person name="Varghese N."/>
            <person name="Submissions S."/>
        </authorList>
    </citation>
    <scope>NUCLEOTIDE SEQUENCE [LARGE SCALE GENOMIC DNA]</scope>
    <source>
        <strain evidence="4">CGMCC 1.8946</strain>
    </source>
</reference>
<keyword evidence="4" id="KW-1185">Reference proteome</keyword>
<accession>A0A1G4TG08</accession>
<keyword evidence="1" id="KW-0040">ANK repeat</keyword>
<dbReference type="PROSITE" id="PS50088">
    <property type="entry name" value="ANK_REPEAT"/>
    <property type="match status" value="1"/>
</dbReference>
<dbReference type="Proteomes" id="UP000198601">
    <property type="component" value="Unassembled WGS sequence"/>
</dbReference>
<sequence length="248" mass="28868">MTDIFFAEESPKMIEAYKKAQETFKYFWRELSWEYRRIIPALDVACVKVKFSHIMDDNDTPTLEHMWVNEIDFDGENIKGVLINEPNLLTNIKVEDAVIVPLSQISDWLFTQGDKTFGGFTIQAMRSKMSDNERKEHDEAWGLDFGDYNDIWVVTNQQERPENLEEHPMSKNMREKLIEFLQQNPGELTSKDDLGNTLLHRESIAGNRTSVEVLLQFGVDKNAKNYNGKTALDYAKQLNWENIIPILE</sequence>
<protein>
    <submittedName>
        <fullName evidence="3">Uncharacterized conserved protein YegJ, DUF2314 family</fullName>
    </submittedName>
</protein>
<gene>
    <name evidence="3" type="ORF">SAMN04487970_105134</name>
</gene>
<proteinExistence type="predicted"/>
<dbReference type="AlphaFoldDB" id="A0A1G4TG08"/>
<dbReference type="Pfam" id="PF10077">
    <property type="entry name" value="DUF2314"/>
    <property type="match status" value="1"/>
</dbReference>
<organism evidence="3 4">
    <name type="scientific">Paenibacillus tianmuensis</name>
    <dbReference type="NCBI Taxonomy" id="624147"/>
    <lineage>
        <taxon>Bacteria</taxon>
        <taxon>Bacillati</taxon>
        <taxon>Bacillota</taxon>
        <taxon>Bacilli</taxon>
        <taxon>Bacillales</taxon>
        <taxon>Paenibacillaceae</taxon>
        <taxon>Paenibacillus</taxon>
    </lineage>
</organism>
<evidence type="ECO:0000259" key="2">
    <source>
        <dbReference type="Pfam" id="PF10077"/>
    </source>
</evidence>
<dbReference type="SUPFAM" id="SSF48403">
    <property type="entry name" value="Ankyrin repeat"/>
    <property type="match status" value="1"/>
</dbReference>
<dbReference type="InterPro" id="IPR036770">
    <property type="entry name" value="Ankyrin_rpt-contain_sf"/>
</dbReference>
<dbReference type="EMBL" id="FMTT01000051">
    <property type="protein sequence ID" value="SCW80350.1"/>
    <property type="molecule type" value="Genomic_DNA"/>
</dbReference>
<dbReference type="PROSITE" id="PS50297">
    <property type="entry name" value="ANK_REP_REGION"/>
    <property type="match status" value="1"/>
</dbReference>
<evidence type="ECO:0000313" key="4">
    <source>
        <dbReference type="Proteomes" id="UP000198601"/>
    </source>
</evidence>
<name>A0A1G4TG08_9BACL</name>
<feature type="repeat" description="ANK" evidence="1">
    <location>
        <begin position="194"/>
        <end position="226"/>
    </location>
</feature>
<dbReference type="InterPro" id="IPR018756">
    <property type="entry name" value="DUF2314"/>
</dbReference>
<feature type="domain" description="DUF2314" evidence="2">
    <location>
        <begin position="11"/>
        <end position="145"/>
    </location>
</feature>
<dbReference type="STRING" id="624147.SAMN04487970_105134"/>